<dbReference type="GO" id="GO:0016020">
    <property type="term" value="C:membrane"/>
    <property type="evidence" value="ECO:0007669"/>
    <property type="project" value="UniProtKB-SubCell"/>
</dbReference>
<dbReference type="PROSITE" id="PS00154">
    <property type="entry name" value="ATPASE_E1_E2"/>
    <property type="match status" value="1"/>
</dbReference>
<sequence length="123" mass="12582">VVTLQPFAHFANGSLPLVFLVALLVTLIPTTIGGLLSAIGIAGMDRLVRLNVIAKSGRAVEAAGDVHVLLLDKTGTITFGNRRCAAVVAAPGVSGKEVAEGALFASLADDTAEGKSIVEYLRA</sequence>
<dbReference type="Proteomes" id="UP000585226">
    <property type="component" value="Unassembled WGS sequence"/>
</dbReference>
<reference evidence="6 7" key="1">
    <citation type="submission" date="2020-04" db="EMBL/GenBank/DDBJ databases">
        <title>Molecular characterization of pseudomonads from Agaricus bisporus reveal novel blotch 2 pathogens in Western Europe.</title>
        <authorList>
            <person name="Taparia T."/>
            <person name="Krijger M."/>
            <person name="Haynes E."/>
            <person name="Elpinstone J.G."/>
            <person name="Noble R."/>
            <person name="Van Der Wolf J."/>
        </authorList>
    </citation>
    <scope>NUCLEOTIDE SEQUENCE [LARGE SCALE GENOMIC DNA]</scope>
    <source>
        <strain evidence="6 7">P8021</strain>
    </source>
</reference>
<dbReference type="Gene3D" id="1.20.1110.10">
    <property type="entry name" value="Calcium-transporting ATPase, transmembrane domain"/>
    <property type="match status" value="1"/>
</dbReference>
<organism evidence="6 7">
    <name type="scientific">Pseudomonas reactans</name>
    <dbReference type="NCBI Taxonomy" id="117680"/>
    <lineage>
        <taxon>Bacteria</taxon>
        <taxon>Pseudomonadati</taxon>
        <taxon>Pseudomonadota</taxon>
        <taxon>Gammaproteobacteria</taxon>
        <taxon>Pseudomonadales</taxon>
        <taxon>Pseudomonadaceae</taxon>
        <taxon>Pseudomonas</taxon>
    </lineage>
</organism>
<dbReference type="PANTHER" id="PTHR43743">
    <property type="entry name" value="POTASSIUM-TRANSPORTING ATPASE ATP-BINDING SUBUNIT"/>
    <property type="match status" value="1"/>
</dbReference>
<gene>
    <name evidence="6" type="ORF">HX893_33530</name>
</gene>
<feature type="non-terminal residue" evidence="6">
    <location>
        <position position="123"/>
    </location>
</feature>
<dbReference type="AlphaFoldDB" id="A0A7Y8G836"/>
<evidence type="ECO:0000256" key="3">
    <source>
        <dbReference type="ARBA" id="ARBA00022989"/>
    </source>
</evidence>
<evidence type="ECO:0000256" key="5">
    <source>
        <dbReference type="SAM" id="Phobius"/>
    </source>
</evidence>
<evidence type="ECO:0000256" key="1">
    <source>
        <dbReference type="ARBA" id="ARBA00004370"/>
    </source>
</evidence>
<proteinExistence type="predicted"/>
<keyword evidence="3 5" id="KW-1133">Transmembrane helix</keyword>
<dbReference type="Gene3D" id="3.40.1110.10">
    <property type="entry name" value="Calcium-transporting ATPase, cytoplasmic domain N"/>
    <property type="match status" value="1"/>
</dbReference>
<feature type="non-terminal residue" evidence="6">
    <location>
        <position position="1"/>
    </location>
</feature>
<comment type="caution">
    <text evidence="6">The sequence shown here is derived from an EMBL/GenBank/DDBJ whole genome shotgun (WGS) entry which is preliminary data.</text>
</comment>
<accession>A0A7Y8G836</accession>
<evidence type="ECO:0000256" key="4">
    <source>
        <dbReference type="ARBA" id="ARBA00023136"/>
    </source>
</evidence>
<feature type="transmembrane region" description="Helical" evidence="5">
    <location>
        <begin position="17"/>
        <end position="41"/>
    </location>
</feature>
<dbReference type="EMBL" id="JACASD010000193">
    <property type="protein sequence ID" value="NWE93037.1"/>
    <property type="molecule type" value="Genomic_DNA"/>
</dbReference>
<name>A0A7Y8G836_9PSED</name>
<dbReference type="GO" id="GO:0008556">
    <property type="term" value="F:P-type potassium transmembrane transporter activity"/>
    <property type="evidence" value="ECO:0007669"/>
    <property type="project" value="InterPro"/>
</dbReference>
<keyword evidence="2 5" id="KW-0812">Transmembrane</keyword>
<dbReference type="InterPro" id="IPR006391">
    <property type="entry name" value="P-type_ATPase_bsu_IA"/>
</dbReference>
<keyword evidence="4 5" id="KW-0472">Membrane</keyword>
<dbReference type="InterPro" id="IPR023299">
    <property type="entry name" value="ATPase_P-typ_cyto_dom_N"/>
</dbReference>
<comment type="subcellular location">
    <subcellularLocation>
        <location evidence="1">Membrane</location>
    </subcellularLocation>
</comment>
<evidence type="ECO:0000256" key="2">
    <source>
        <dbReference type="ARBA" id="ARBA00022692"/>
    </source>
</evidence>
<evidence type="ECO:0000313" key="7">
    <source>
        <dbReference type="Proteomes" id="UP000585226"/>
    </source>
</evidence>
<protein>
    <submittedName>
        <fullName evidence="6">Potassium-transporting ATPase subunit B</fullName>
    </submittedName>
</protein>
<evidence type="ECO:0000313" key="6">
    <source>
        <dbReference type="EMBL" id="NWE93037.1"/>
    </source>
</evidence>
<dbReference type="PANTHER" id="PTHR43743:SF1">
    <property type="entry name" value="POTASSIUM-TRANSPORTING ATPASE ATP-BINDING SUBUNIT"/>
    <property type="match status" value="1"/>
</dbReference>
<dbReference type="GO" id="GO:0005524">
    <property type="term" value="F:ATP binding"/>
    <property type="evidence" value="ECO:0007669"/>
    <property type="project" value="UniProtKB-KW"/>
</dbReference>
<dbReference type="InterPro" id="IPR018303">
    <property type="entry name" value="ATPase_P-typ_P_site"/>
</dbReference>